<name>A0ABU9S369_9BURK</name>
<gene>
    <name evidence="2" type="ORF">VSR73_38130</name>
</gene>
<dbReference type="Pfam" id="PF17989">
    <property type="entry name" value="ALP_N"/>
    <property type="match status" value="1"/>
</dbReference>
<keyword evidence="3" id="KW-1185">Reference proteome</keyword>
<dbReference type="InterPro" id="IPR040607">
    <property type="entry name" value="ALP_N"/>
</dbReference>
<evidence type="ECO:0000313" key="2">
    <source>
        <dbReference type="EMBL" id="MEM5426754.1"/>
    </source>
</evidence>
<evidence type="ECO:0000313" key="3">
    <source>
        <dbReference type="Proteomes" id="UP001489897"/>
    </source>
</evidence>
<accession>A0ABU9S369</accession>
<dbReference type="InterPro" id="IPR043129">
    <property type="entry name" value="ATPase_NBD"/>
</dbReference>
<dbReference type="SUPFAM" id="SSF53067">
    <property type="entry name" value="Actin-like ATPase domain"/>
    <property type="match status" value="2"/>
</dbReference>
<dbReference type="RefSeq" id="WP_342950316.1">
    <property type="nucleotide sequence ID" value="NZ_JAYMRV010000022.1"/>
</dbReference>
<dbReference type="Proteomes" id="UP001489897">
    <property type="component" value="Unassembled WGS sequence"/>
</dbReference>
<dbReference type="Gene3D" id="3.30.420.40">
    <property type="match status" value="2"/>
</dbReference>
<protein>
    <submittedName>
        <fullName evidence="2">ParM/StbA family protein</fullName>
    </submittedName>
</protein>
<dbReference type="EMBL" id="JAYMRV010000022">
    <property type="protein sequence ID" value="MEM5426754.1"/>
    <property type="molecule type" value="Genomic_DNA"/>
</dbReference>
<evidence type="ECO:0000259" key="1">
    <source>
        <dbReference type="Pfam" id="PF17989"/>
    </source>
</evidence>
<sequence length="342" mass="36951">MIFHEPTLTVSPEGIAMGIDVGYKAVKAAWADGSHIRTFSFPSVVAPAADAPLNSSIQAIGSRKSELEIKVGGATFVVDTCDTEPDASSVIRTELDDFPRAEEYAALVFAALSASGFKRFKQLTLGLPLHTFARHAEYLARKFRGAHDFGHGEFLVEHLTVSPQPLGSFYAFARNNPARLDTRTSICIIDFGWGTSDVLTASASLKPDKERCGGFPGGAAVVLREIANQLQQQHPGRFSNLDRLDRAVIENRPLIHNGADVDLTPYVQRALHVTTPICKAIANCIKSAEDLTVLATGGAAHYYVPNLHKALGRNVEIVQNPRFANAIGFCQAAIDACARRAK</sequence>
<feature type="domain" description="Actin-like protein N-terminal" evidence="1">
    <location>
        <begin position="18"/>
        <end position="167"/>
    </location>
</feature>
<proteinExistence type="predicted"/>
<comment type="caution">
    <text evidence="2">The sequence shown here is derived from an EMBL/GenBank/DDBJ whole genome shotgun (WGS) entry which is preliminary data.</text>
</comment>
<organism evidence="2 3">
    <name type="scientific">Paraburkholderia ferrariae</name>
    <dbReference type="NCBI Taxonomy" id="386056"/>
    <lineage>
        <taxon>Bacteria</taxon>
        <taxon>Pseudomonadati</taxon>
        <taxon>Pseudomonadota</taxon>
        <taxon>Betaproteobacteria</taxon>
        <taxon>Burkholderiales</taxon>
        <taxon>Burkholderiaceae</taxon>
        <taxon>Paraburkholderia</taxon>
    </lineage>
</organism>
<reference evidence="2 3" key="1">
    <citation type="submission" date="2024-01" db="EMBL/GenBank/DDBJ databases">
        <title>The diversity of rhizobia nodulating Mimosa spp. in eleven states of Brazil covering several biomes is determined by host plant, location, and edaphic factors.</title>
        <authorList>
            <person name="Rouws L."/>
            <person name="Barauna A."/>
            <person name="Beukes C."/>
            <person name="De Faria S.M."/>
            <person name="Gross E."/>
            <person name="Dos Reis Junior F.B."/>
            <person name="Simon M."/>
            <person name="Maluk M."/>
            <person name="Odee D.W."/>
            <person name="Kenicer G."/>
            <person name="Young J.P.W."/>
            <person name="Reis V.M."/>
            <person name="Zilli J."/>
            <person name="James E.K."/>
        </authorList>
    </citation>
    <scope>NUCLEOTIDE SEQUENCE [LARGE SCALE GENOMIC DNA]</scope>
    <source>
        <strain evidence="2 3">JPY167</strain>
    </source>
</reference>